<proteinExistence type="predicted"/>
<dbReference type="EMBL" id="BMJY01000001">
    <property type="protein sequence ID" value="GGH34137.1"/>
    <property type="molecule type" value="Genomic_DNA"/>
</dbReference>
<dbReference type="AlphaFoldDB" id="A0A917ID97"/>
<feature type="transmembrane region" description="Helical" evidence="1">
    <location>
        <begin position="22"/>
        <end position="44"/>
    </location>
</feature>
<evidence type="ECO:0000256" key="1">
    <source>
        <dbReference type="SAM" id="Phobius"/>
    </source>
</evidence>
<dbReference type="Proteomes" id="UP000657592">
    <property type="component" value="Unassembled WGS sequence"/>
</dbReference>
<sequence length="152" mass="16571">MPLPVADRVAAHIVSLPYSRNVLAFLAAIVPILGSLYSGASFLLEHAALRRERRIREHVQKLAYARLTDAEARSAVRSRLEPGVFHSPYDEVHELQVTLLKAHGLERAPSLSEADIALAMSGAPASQAERRRQTVLLVTATIGVVLLAFDAM</sequence>
<accession>A0A917ID97</accession>
<name>A0A917ID97_9MICO</name>
<evidence type="ECO:0000313" key="2">
    <source>
        <dbReference type="EMBL" id="GGH34137.1"/>
    </source>
</evidence>
<keyword evidence="1" id="KW-0812">Transmembrane</keyword>
<reference evidence="2" key="2">
    <citation type="submission" date="2020-09" db="EMBL/GenBank/DDBJ databases">
        <authorList>
            <person name="Sun Q."/>
            <person name="Zhou Y."/>
        </authorList>
    </citation>
    <scope>NUCLEOTIDE SEQUENCE</scope>
    <source>
        <strain evidence="2">CGMCC 1.15794</strain>
    </source>
</reference>
<keyword evidence="3" id="KW-1185">Reference proteome</keyword>
<reference evidence="2" key="1">
    <citation type="journal article" date="2014" name="Int. J. Syst. Evol. Microbiol.">
        <title>Complete genome sequence of Corynebacterium casei LMG S-19264T (=DSM 44701T), isolated from a smear-ripened cheese.</title>
        <authorList>
            <consortium name="US DOE Joint Genome Institute (JGI-PGF)"/>
            <person name="Walter F."/>
            <person name="Albersmeier A."/>
            <person name="Kalinowski J."/>
            <person name="Ruckert C."/>
        </authorList>
    </citation>
    <scope>NUCLEOTIDE SEQUENCE</scope>
    <source>
        <strain evidence="2">CGMCC 1.15794</strain>
    </source>
</reference>
<gene>
    <name evidence="2" type="ORF">GCM10010921_01610</name>
</gene>
<keyword evidence="1" id="KW-1133">Transmembrane helix</keyword>
<organism evidence="2 3">
    <name type="scientific">Microbacterium album</name>
    <dbReference type="NCBI Taxonomy" id="2053191"/>
    <lineage>
        <taxon>Bacteria</taxon>
        <taxon>Bacillati</taxon>
        <taxon>Actinomycetota</taxon>
        <taxon>Actinomycetes</taxon>
        <taxon>Micrococcales</taxon>
        <taxon>Microbacteriaceae</taxon>
        <taxon>Microbacterium</taxon>
    </lineage>
</organism>
<feature type="transmembrane region" description="Helical" evidence="1">
    <location>
        <begin position="134"/>
        <end position="151"/>
    </location>
</feature>
<comment type="caution">
    <text evidence="2">The sequence shown here is derived from an EMBL/GenBank/DDBJ whole genome shotgun (WGS) entry which is preliminary data.</text>
</comment>
<keyword evidence="1" id="KW-0472">Membrane</keyword>
<protein>
    <submittedName>
        <fullName evidence="2">Uncharacterized protein</fullName>
    </submittedName>
</protein>
<evidence type="ECO:0000313" key="3">
    <source>
        <dbReference type="Proteomes" id="UP000657592"/>
    </source>
</evidence>